<keyword evidence="1" id="KW-0472">Membrane</keyword>
<dbReference type="Proteomes" id="UP001138500">
    <property type="component" value="Unassembled WGS sequence"/>
</dbReference>
<evidence type="ECO:0000313" key="3">
    <source>
        <dbReference type="Proteomes" id="UP001138500"/>
    </source>
</evidence>
<keyword evidence="2" id="KW-0503">Monooxygenase</keyword>
<organism evidence="2 3">
    <name type="scientific">Teratosphaeria destructans</name>
    <dbReference type="NCBI Taxonomy" id="418781"/>
    <lineage>
        <taxon>Eukaryota</taxon>
        <taxon>Fungi</taxon>
        <taxon>Dikarya</taxon>
        <taxon>Ascomycota</taxon>
        <taxon>Pezizomycotina</taxon>
        <taxon>Dothideomycetes</taxon>
        <taxon>Dothideomycetidae</taxon>
        <taxon>Mycosphaerellales</taxon>
        <taxon>Teratosphaeriaceae</taxon>
        <taxon>Teratosphaeria</taxon>
    </lineage>
</organism>
<keyword evidence="1" id="KW-1133">Transmembrane helix</keyword>
<comment type="caution">
    <text evidence="2">The sequence shown here is derived from an EMBL/GenBank/DDBJ whole genome shotgun (WGS) entry which is preliminary data.</text>
</comment>
<keyword evidence="2" id="KW-0560">Oxidoreductase</keyword>
<evidence type="ECO:0000256" key="1">
    <source>
        <dbReference type="SAM" id="Phobius"/>
    </source>
</evidence>
<evidence type="ECO:0000313" key="2">
    <source>
        <dbReference type="EMBL" id="KAH9835507.1"/>
    </source>
</evidence>
<keyword evidence="1" id="KW-0812">Transmembrane</keyword>
<dbReference type="AlphaFoldDB" id="A0A9W7SWU5"/>
<dbReference type="Gene3D" id="3.50.50.60">
    <property type="entry name" value="FAD/NAD(P)-binding domain"/>
    <property type="match status" value="1"/>
</dbReference>
<dbReference type="InterPro" id="IPR036188">
    <property type="entry name" value="FAD/NAD-bd_sf"/>
</dbReference>
<dbReference type="SUPFAM" id="SSF51905">
    <property type="entry name" value="FAD/NAD(P)-binding domain"/>
    <property type="match status" value="1"/>
</dbReference>
<dbReference type="OrthoDB" id="47494at2759"/>
<protein>
    <submittedName>
        <fullName evidence="2">Flavoprotein monooxygenase</fullName>
    </submittedName>
</protein>
<name>A0A9W7SWU5_9PEZI</name>
<feature type="non-terminal residue" evidence="2">
    <location>
        <position position="72"/>
    </location>
</feature>
<gene>
    <name evidence="2" type="ORF">Tdes44962_MAKER08499</name>
</gene>
<dbReference type="Pfam" id="PF13450">
    <property type="entry name" value="NAD_binding_8"/>
    <property type="match status" value="1"/>
</dbReference>
<reference evidence="2 3" key="1">
    <citation type="journal article" date="2018" name="IMA Fungus">
        <title>IMA Genome-F 10: Nine draft genome sequences of Claviceps purpurea s.lat., including C. arundinis, C. humidiphila, and C. cf. spartinae, pseudomolecules for the pitch canker pathogen Fusarium circinatum, draft genome of Davidsoniella eucalypti, Grosmannia galeiformis, Quambalaria eucalypti, and Teratosphaeria destructans.</title>
        <authorList>
            <person name="Wingfield B.D."/>
            <person name="Liu M."/>
            <person name="Nguyen H.D."/>
            <person name="Lane F.A."/>
            <person name="Morgan S.W."/>
            <person name="De Vos L."/>
            <person name="Wilken P.M."/>
            <person name="Duong T.A."/>
            <person name="Aylward J."/>
            <person name="Coetzee M.P."/>
            <person name="Dadej K."/>
            <person name="De Beer Z.W."/>
            <person name="Findlay W."/>
            <person name="Havenga M."/>
            <person name="Kolarik M."/>
            <person name="Menzies J.G."/>
            <person name="Naidoo K."/>
            <person name="Pochopski O."/>
            <person name="Shoukouhi P."/>
            <person name="Santana Q.C."/>
            <person name="Seifert K.A."/>
            <person name="Soal N."/>
            <person name="Steenkamp E.T."/>
            <person name="Tatham C.T."/>
            <person name="van der Nest M.A."/>
            <person name="Wingfield M.J."/>
        </authorList>
    </citation>
    <scope>NUCLEOTIDE SEQUENCE [LARGE SCALE GENOMIC DNA]</scope>
    <source>
        <strain evidence="2">CMW44962</strain>
    </source>
</reference>
<keyword evidence="3" id="KW-1185">Reference proteome</keyword>
<sequence length="72" mass="7759">MTTTTGSTSDNPHRLHIAIVGAGLSGLALAHGLLLDPARRFDVHVYERDTLAFDSERGGYQLRINGDGLRAL</sequence>
<dbReference type="EMBL" id="RIBY02000902">
    <property type="protein sequence ID" value="KAH9835507.1"/>
    <property type="molecule type" value="Genomic_DNA"/>
</dbReference>
<dbReference type="GO" id="GO:0004497">
    <property type="term" value="F:monooxygenase activity"/>
    <property type="evidence" value="ECO:0007669"/>
    <property type="project" value="UniProtKB-KW"/>
</dbReference>
<reference evidence="2 3" key="2">
    <citation type="journal article" date="2021" name="Curr. Genet.">
        <title>Genetic response to nitrogen starvation in the aggressive Eucalyptus foliar pathogen Teratosphaeria destructans.</title>
        <authorList>
            <person name="Havenga M."/>
            <person name="Wingfield B.D."/>
            <person name="Wingfield M.J."/>
            <person name="Dreyer L.L."/>
            <person name="Roets F."/>
            <person name="Aylward J."/>
        </authorList>
    </citation>
    <scope>NUCLEOTIDE SEQUENCE [LARGE SCALE GENOMIC DNA]</scope>
    <source>
        <strain evidence="2">CMW44962</strain>
    </source>
</reference>
<proteinExistence type="predicted"/>
<accession>A0A9W7SWU5</accession>
<feature type="transmembrane region" description="Helical" evidence="1">
    <location>
        <begin position="15"/>
        <end position="35"/>
    </location>
</feature>